<name>A0AAW7IAV1_9GAMM</name>
<dbReference type="AlphaFoldDB" id="A0AAW7IAV1"/>
<reference evidence="1" key="1">
    <citation type="submission" date="2023-08" db="EMBL/GenBank/DDBJ databases">
        <title>WGS of Aeromonas isolates.</title>
        <authorList>
            <person name="Lee H."/>
        </authorList>
    </citation>
    <scope>NUCLEOTIDE SEQUENCE</scope>
    <source>
        <strain evidence="1">SL22</strain>
    </source>
</reference>
<dbReference type="GeneID" id="92722483"/>
<dbReference type="EMBL" id="JAOPLV010000002">
    <property type="protein sequence ID" value="MDM5139518.1"/>
    <property type="molecule type" value="Genomic_DNA"/>
</dbReference>
<comment type="caution">
    <text evidence="1">The sequence shown here is derived from an EMBL/GenBank/DDBJ whole genome shotgun (WGS) entry which is preliminary data.</text>
</comment>
<protein>
    <submittedName>
        <fullName evidence="1">Uncharacterized protein</fullName>
    </submittedName>
</protein>
<dbReference type="Proteomes" id="UP001168216">
    <property type="component" value="Unassembled WGS sequence"/>
</dbReference>
<evidence type="ECO:0000313" key="1">
    <source>
        <dbReference type="EMBL" id="MDM5139518.1"/>
    </source>
</evidence>
<evidence type="ECO:0000313" key="2">
    <source>
        <dbReference type="Proteomes" id="UP001168216"/>
    </source>
</evidence>
<gene>
    <name evidence="1" type="ORF">OB959_06865</name>
</gene>
<dbReference type="RefSeq" id="WP_274453704.1">
    <property type="nucleotide sequence ID" value="NZ_CP064746.1"/>
</dbReference>
<organism evidence="1 2">
    <name type="scientific">Aeromonas bestiarum</name>
    <dbReference type="NCBI Taxonomy" id="105751"/>
    <lineage>
        <taxon>Bacteria</taxon>
        <taxon>Pseudomonadati</taxon>
        <taxon>Pseudomonadota</taxon>
        <taxon>Gammaproteobacteria</taxon>
        <taxon>Aeromonadales</taxon>
        <taxon>Aeromonadaceae</taxon>
        <taxon>Aeromonas</taxon>
    </lineage>
</organism>
<accession>A0AAW7IAV1</accession>
<sequence>MPTLVETTLAALALPHEERRLMPTLLDMTALTALALPHEASV</sequence>
<proteinExistence type="predicted"/>